<dbReference type="KEGG" id="sapp:SAC06_07080"/>
<keyword evidence="1" id="KW-0472">Membrane</keyword>
<keyword evidence="1" id="KW-1133">Transmembrane helix</keyword>
<organism evidence="2">
    <name type="scientific">Scrofimicrobium appendicitidis</name>
    <dbReference type="NCBI Taxonomy" id="3079930"/>
    <lineage>
        <taxon>Bacteria</taxon>
        <taxon>Bacillati</taxon>
        <taxon>Actinomycetota</taxon>
        <taxon>Actinomycetes</taxon>
        <taxon>Actinomycetales</taxon>
        <taxon>Actinomycetaceae</taxon>
        <taxon>Scrofimicrobium</taxon>
    </lineage>
</organism>
<dbReference type="RefSeq" id="WP_350257613.1">
    <property type="nucleotide sequence ID" value="NZ_CP138335.1"/>
</dbReference>
<evidence type="ECO:0000313" key="2">
    <source>
        <dbReference type="EMBL" id="XBW07407.1"/>
    </source>
</evidence>
<feature type="transmembrane region" description="Helical" evidence="1">
    <location>
        <begin position="43"/>
        <end position="61"/>
    </location>
</feature>
<proteinExistence type="predicted"/>
<dbReference type="EMBL" id="CP138335">
    <property type="protein sequence ID" value="XBW07407.1"/>
    <property type="molecule type" value="Genomic_DNA"/>
</dbReference>
<dbReference type="AlphaFoldDB" id="A0AAU7V7Z0"/>
<sequence length="77" mass="8780">MSNPDHPTSPRPPRQRHRWALGTFLAVAAVFLLLTGLFTLPPLVLRVLYVVLGVSALYLMWETMSVMIHKRPPEEDE</sequence>
<keyword evidence="1" id="KW-0812">Transmembrane</keyword>
<name>A0AAU7V7Z0_9ACTO</name>
<accession>A0AAU7V7Z0</accession>
<gene>
    <name evidence="2" type="ORF">SAC06_07080</name>
</gene>
<evidence type="ECO:0000256" key="1">
    <source>
        <dbReference type="SAM" id="Phobius"/>
    </source>
</evidence>
<feature type="transmembrane region" description="Helical" evidence="1">
    <location>
        <begin position="19"/>
        <end position="37"/>
    </location>
</feature>
<protein>
    <submittedName>
        <fullName evidence="2">Uncharacterized protein</fullName>
    </submittedName>
</protein>
<reference evidence="2" key="1">
    <citation type="submission" date="2023-11" db="EMBL/GenBank/DDBJ databases">
        <title>Scrofimicrobium hongkongense sp. nov., isolated from a patient with peritonitis.</title>
        <authorList>
            <person name="Lao H.Y."/>
            <person name="Wong A.Y.P."/>
            <person name="Ng T.L."/>
            <person name="Wong R.Y.L."/>
            <person name="Yau M.C.Y."/>
            <person name="Lam J.Y.W."/>
            <person name="Siu G.K.H."/>
        </authorList>
    </citation>
    <scope>NUCLEOTIDE SEQUENCE</scope>
    <source>
        <strain evidence="2">R131</strain>
    </source>
</reference>